<name>A0ABV5Q4M8_9ACTN</name>
<dbReference type="InterPro" id="IPR036397">
    <property type="entry name" value="RNaseH_sf"/>
</dbReference>
<dbReference type="InterPro" id="IPR001584">
    <property type="entry name" value="Integrase_cat-core"/>
</dbReference>
<feature type="domain" description="Integrase catalytic" evidence="2">
    <location>
        <begin position="159"/>
        <end position="333"/>
    </location>
</feature>
<gene>
    <name evidence="3" type="ORF">ACFFRN_27710</name>
</gene>
<dbReference type="Pfam" id="PF13683">
    <property type="entry name" value="rve_3"/>
    <property type="match status" value="1"/>
</dbReference>
<dbReference type="InterPro" id="IPR012337">
    <property type="entry name" value="RNaseH-like_sf"/>
</dbReference>
<dbReference type="RefSeq" id="WP_346131233.1">
    <property type="nucleotide sequence ID" value="NZ_BAAAXC010000015.1"/>
</dbReference>
<accession>A0ABV5Q4M8</accession>
<dbReference type="Gene3D" id="3.30.420.10">
    <property type="entry name" value="Ribonuclease H-like superfamily/Ribonuclease H"/>
    <property type="match status" value="1"/>
</dbReference>
<reference evidence="3 4" key="1">
    <citation type="submission" date="2024-09" db="EMBL/GenBank/DDBJ databases">
        <authorList>
            <person name="Sun Q."/>
            <person name="Mori K."/>
        </authorList>
    </citation>
    <scope>NUCLEOTIDE SEQUENCE [LARGE SCALE GENOMIC DNA]</scope>
    <source>
        <strain evidence="3 4">JCM 3323</strain>
    </source>
</reference>
<dbReference type="PANTHER" id="PTHR47515:SF2">
    <property type="entry name" value="INTEGRASE CORE DOMAIN PROTEIN"/>
    <property type="match status" value="1"/>
</dbReference>
<keyword evidence="4" id="KW-1185">Reference proteome</keyword>
<evidence type="ECO:0000313" key="4">
    <source>
        <dbReference type="Proteomes" id="UP001589646"/>
    </source>
</evidence>
<evidence type="ECO:0000313" key="3">
    <source>
        <dbReference type="EMBL" id="MFB9530400.1"/>
    </source>
</evidence>
<dbReference type="PANTHER" id="PTHR47515">
    <property type="entry name" value="LOW CALCIUM RESPONSE LOCUS PROTEIN T"/>
    <property type="match status" value="1"/>
</dbReference>
<dbReference type="Proteomes" id="UP001589646">
    <property type="component" value="Unassembled WGS sequence"/>
</dbReference>
<protein>
    <submittedName>
        <fullName evidence="3">Integrase core domain-containing protein</fullName>
    </submittedName>
</protein>
<dbReference type="PROSITE" id="PS50994">
    <property type="entry name" value="INTEGRASE"/>
    <property type="match status" value="1"/>
</dbReference>
<dbReference type="EMBL" id="JBHMCE010000008">
    <property type="protein sequence ID" value="MFB9530400.1"/>
    <property type="molecule type" value="Genomic_DNA"/>
</dbReference>
<dbReference type="SUPFAM" id="SSF53098">
    <property type="entry name" value="Ribonuclease H-like"/>
    <property type="match status" value="1"/>
</dbReference>
<evidence type="ECO:0000256" key="1">
    <source>
        <dbReference type="SAM" id="MobiDB-lite"/>
    </source>
</evidence>
<organism evidence="3 4">
    <name type="scientific">Nonomuraea roseola</name>
    <dbReference type="NCBI Taxonomy" id="46179"/>
    <lineage>
        <taxon>Bacteria</taxon>
        <taxon>Bacillati</taxon>
        <taxon>Actinomycetota</taxon>
        <taxon>Actinomycetes</taxon>
        <taxon>Streptosporangiales</taxon>
        <taxon>Streptosporangiaceae</taxon>
        <taxon>Nonomuraea</taxon>
    </lineage>
</organism>
<proteinExistence type="predicted"/>
<comment type="caution">
    <text evidence="3">The sequence shown here is derived from an EMBL/GenBank/DDBJ whole genome shotgun (WGS) entry which is preliminary data.</text>
</comment>
<sequence length="333" mass="38183">MVFRLPYLIFARLCGWLLLLGRSAGAKDAEILVLRHQVAVLERQVKRPRLSWADRVILSALTRALPTGRRSQLRLIVSPRTLLRWHADLVKRRWTFPRRRSGRPRTGMTLQRLVVRLARENVTWGYRRIHGELIGLGYGVAPSTVWAILKAAGMEPSPKRAGPTWRAFLAARAKTIVAMDFFHVDTAFLRRLYVLFFIEHGTRRVHLAGVTANPTGTWVVQQARNLLMDLQESAGGVRFLIRDRDAKFTTMFDAVFASIGVKVITTPVRAPRANAIAERWIGSVRRECLDRMLITGERHLRHVLAEYTDYYNRHRPHRTLNQTSPNGRSDPPH</sequence>
<feature type="region of interest" description="Disordered" evidence="1">
    <location>
        <begin position="314"/>
        <end position="333"/>
    </location>
</feature>
<evidence type="ECO:0000259" key="2">
    <source>
        <dbReference type="PROSITE" id="PS50994"/>
    </source>
</evidence>